<dbReference type="PANTHER" id="PTHR24114:SF2">
    <property type="entry name" value="F-BOX DOMAIN-CONTAINING PROTEIN-RELATED"/>
    <property type="match status" value="1"/>
</dbReference>
<dbReference type="Proteomes" id="UP001652628">
    <property type="component" value="Chromosome 3"/>
</dbReference>
<evidence type="ECO:0000313" key="2">
    <source>
        <dbReference type="Proteomes" id="UP001652628"/>
    </source>
</evidence>
<dbReference type="GeneID" id="108015818"/>
<evidence type="ECO:0000256" key="1">
    <source>
        <dbReference type="SAM" id="MobiDB-lite"/>
    </source>
</evidence>
<dbReference type="RefSeq" id="XP_016937871.4">
    <property type="nucleotide sequence ID" value="XM_017082382.4"/>
</dbReference>
<name>A0AB39ZKR5_DROSZ</name>
<feature type="region of interest" description="Disordered" evidence="1">
    <location>
        <begin position="686"/>
        <end position="709"/>
    </location>
</feature>
<dbReference type="AlphaFoldDB" id="A0AB39ZKR5"/>
<feature type="compositionally biased region" description="Basic and acidic residues" evidence="1">
    <location>
        <begin position="269"/>
        <end position="283"/>
    </location>
</feature>
<protein>
    <submittedName>
        <fullName evidence="3">Uncharacterized protein</fullName>
    </submittedName>
</protein>
<evidence type="ECO:0000313" key="3">
    <source>
        <dbReference type="RefSeq" id="XP_016937871.4"/>
    </source>
</evidence>
<gene>
    <name evidence="3" type="primary">LOC108015818</name>
</gene>
<feature type="compositionally biased region" description="Basic and acidic residues" evidence="1">
    <location>
        <begin position="247"/>
        <end position="256"/>
    </location>
</feature>
<sequence>MDFEDEEEAVQPHYAQKFRAPTDPILMATYELFKPSPQTLNLYSERNREIFAEAFIEGNLDTLGNLCVKSLAKLGIRGISPTLQASPQLMRIFYDALDVELPLRDCYLIEDQRFWRRVVLSKTLDKTLHLKRWNEFDWKSEGVSRKFVEQVESCPVNVKPEKRLAQLAEKVWEYVNAMHVRKLQALPDYAFSKYLESDPEEDITSESSDEEEISSDEPDTDLGIDGEGEEEQESSSSSEVGITFWRAESENEDTMRKNARRQRNANRQQARDAIARKRAEREEHKRRRLEKLNALRNPDPSAKKKKKKKEPPMQDVFSINVPPEVPDDEDTKPDKRNKQLMLERIKRYDYPDVHCHHIDLGFVRFFQNMVSFTLEFLGPPEVKDYHSRYLKFSHGDMVRLSRGLRSLPNLRTFRLRNSRLNLKKFRILARALQTLDSLEEVDFGYALMTDDCSEGLSYLLKRPRMYRSIQLEYNRLGSNSAVVLGEALTQSQEGVLEYLGLAHNPLNELALHSLITSIVGTPHVMALNISGTDTTHGLFARDIGTLLRSHTPLISLEMSAINIGNNQGNLILKSLEKNTKVLYADLRECDLSEEQEFEVDIIVRRNNYILENLHHGENLCAVVKERRHPIVQRIEEDLARRKECLEVRPKFSSSSEESIPEVVEEKKEVEEERDIWALLARWNQPAQPEAPVAEAPKESPSPSMAKPPPFVYEANKFDMQQFRESVFLPGPGNRFFYLQKNKTP</sequence>
<feature type="region of interest" description="Disordered" evidence="1">
    <location>
        <begin position="197"/>
        <end position="336"/>
    </location>
</feature>
<feature type="compositionally biased region" description="Acidic residues" evidence="1">
    <location>
        <begin position="197"/>
        <end position="233"/>
    </location>
</feature>
<reference evidence="3" key="1">
    <citation type="submission" date="2025-08" db="UniProtKB">
        <authorList>
            <consortium name="RefSeq"/>
        </authorList>
    </citation>
    <scope>IDENTIFICATION</scope>
</reference>
<accession>A0AB39ZKR5</accession>
<feature type="compositionally biased region" description="Low complexity" evidence="1">
    <location>
        <begin position="686"/>
        <end position="704"/>
    </location>
</feature>
<dbReference type="Gene3D" id="3.80.10.10">
    <property type="entry name" value="Ribonuclease Inhibitor"/>
    <property type="match status" value="1"/>
</dbReference>
<dbReference type="InterPro" id="IPR052394">
    <property type="entry name" value="LRR-containing"/>
</dbReference>
<proteinExistence type="predicted"/>
<organism evidence="2 3">
    <name type="scientific">Drosophila suzukii</name>
    <name type="common">Spotted-wing drosophila fruit fly</name>
    <dbReference type="NCBI Taxonomy" id="28584"/>
    <lineage>
        <taxon>Eukaryota</taxon>
        <taxon>Metazoa</taxon>
        <taxon>Ecdysozoa</taxon>
        <taxon>Arthropoda</taxon>
        <taxon>Hexapoda</taxon>
        <taxon>Insecta</taxon>
        <taxon>Pterygota</taxon>
        <taxon>Neoptera</taxon>
        <taxon>Endopterygota</taxon>
        <taxon>Diptera</taxon>
        <taxon>Brachycera</taxon>
        <taxon>Muscomorpha</taxon>
        <taxon>Ephydroidea</taxon>
        <taxon>Drosophilidae</taxon>
        <taxon>Drosophila</taxon>
        <taxon>Sophophora</taxon>
    </lineage>
</organism>
<dbReference type="InterPro" id="IPR032675">
    <property type="entry name" value="LRR_dom_sf"/>
</dbReference>
<dbReference type="SUPFAM" id="SSF52047">
    <property type="entry name" value="RNI-like"/>
    <property type="match status" value="1"/>
</dbReference>
<dbReference type="PANTHER" id="PTHR24114">
    <property type="entry name" value="LEUCINE RICH REPEAT FAMILY PROTEIN"/>
    <property type="match status" value="1"/>
</dbReference>
<keyword evidence="2" id="KW-1185">Reference proteome</keyword>